<dbReference type="GeneID" id="10373591"/>
<dbReference type="AlphaFoldDB" id="F2SID3"/>
<dbReference type="EMBL" id="GG700649">
    <property type="protein sequence ID" value="EGD85584.2"/>
    <property type="molecule type" value="Genomic_DNA"/>
</dbReference>
<keyword evidence="2" id="KW-1185">Reference proteome</keyword>
<evidence type="ECO:0000313" key="2">
    <source>
        <dbReference type="Proteomes" id="UP000008864"/>
    </source>
</evidence>
<gene>
    <name evidence="1" type="ORF">TERG_01854</name>
</gene>
<protein>
    <submittedName>
        <fullName evidence="1">Uncharacterized protein</fullName>
    </submittedName>
</protein>
<dbReference type="OMA" id="THRIVSH"/>
<dbReference type="InParanoid" id="F2SID3"/>
<reference evidence="2" key="1">
    <citation type="journal article" date="2012" name="MBio">
        <title>Comparative genome analysis of Trichophyton rubrum and related dermatophytes reveals candidate genes involved in infection.</title>
        <authorList>
            <person name="Martinez D.A."/>
            <person name="Oliver B.G."/>
            <person name="Graeser Y."/>
            <person name="Goldberg J.M."/>
            <person name="Li W."/>
            <person name="Martinez-Rossi N.M."/>
            <person name="Monod M."/>
            <person name="Shelest E."/>
            <person name="Barton R.C."/>
            <person name="Birch E."/>
            <person name="Brakhage A.A."/>
            <person name="Chen Z."/>
            <person name="Gurr S.J."/>
            <person name="Heiman D."/>
            <person name="Heitman J."/>
            <person name="Kosti I."/>
            <person name="Rossi A."/>
            <person name="Saif S."/>
            <person name="Samalova M."/>
            <person name="Saunders C.W."/>
            <person name="Shea T."/>
            <person name="Summerbell R.C."/>
            <person name="Xu J."/>
            <person name="Young S."/>
            <person name="Zeng Q."/>
            <person name="Birren B.W."/>
            <person name="Cuomo C.A."/>
            <person name="White T.C."/>
        </authorList>
    </citation>
    <scope>NUCLEOTIDE SEQUENCE [LARGE SCALE GENOMIC DNA]</scope>
    <source>
        <strain evidence="2">ATCC MYA-4607 / CBS 118892</strain>
    </source>
</reference>
<dbReference type="HOGENOM" id="CLU_998156_0_0_1"/>
<dbReference type="OrthoDB" id="2906425at2759"/>
<accession>F2SID3</accession>
<dbReference type="Proteomes" id="UP000008864">
    <property type="component" value="Unassembled WGS sequence"/>
</dbReference>
<dbReference type="VEuPathDB" id="FungiDB:TERG_01854"/>
<evidence type="ECO:0000313" key="1">
    <source>
        <dbReference type="EMBL" id="EGD85584.2"/>
    </source>
</evidence>
<dbReference type="eggNOG" id="ENOG502SQCG">
    <property type="taxonomic scope" value="Eukaryota"/>
</dbReference>
<dbReference type="STRING" id="559305.F2SID3"/>
<sequence>MAMEEALARHDRFGEDFSKVFTIINSAEIPAVENSALYLFVGTSRTPDEASKYVRVSQNTQSSTLEETLHLIHEELKILSKKMTREDPMNSDPEIEAALYERDCGRCFITGRTAGAQRIYIIPPSILKDKDLQPGRECSQKPQSYGAFDPILFSPWIFEIIKSPYLEPPYLPTDALKSKNGGWWLQPIAPQLEVAQIIPHNNELYKVQLMINFISHPLPAHLLLKTHRIVSHPLHTIYIEEHIKAGWPVEPEPEELNWVGRLFLQILLRVIPNFARIQL</sequence>
<proteinExistence type="predicted"/>
<dbReference type="RefSeq" id="XP_047603782.1">
    <property type="nucleotide sequence ID" value="XM_047747817.1"/>
</dbReference>
<organism evidence="1 2">
    <name type="scientific">Trichophyton rubrum (strain ATCC MYA-4607 / CBS 118892)</name>
    <name type="common">Athlete's foot fungus</name>
    <dbReference type="NCBI Taxonomy" id="559305"/>
    <lineage>
        <taxon>Eukaryota</taxon>
        <taxon>Fungi</taxon>
        <taxon>Dikarya</taxon>
        <taxon>Ascomycota</taxon>
        <taxon>Pezizomycotina</taxon>
        <taxon>Eurotiomycetes</taxon>
        <taxon>Eurotiomycetidae</taxon>
        <taxon>Onygenales</taxon>
        <taxon>Arthrodermataceae</taxon>
        <taxon>Trichophyton</taxon>
    </lineage>
</organism>
<name>F2SID3_TRIRC</name>